<dbReference type="AlphaFoldDB" id="A0A7W8GAZ4"/>
<dbReference type="RefSeq" id="WP_184661049.1">
    <property type="nucleotide sequence ID" value="NZ_JACHFQ010000008.1"/>
</dbReference>
<keyword evidence="1" id="KW-0808">Transferase</keyword>
<gene>
    <name evidence="4" type="ORF">HNP76_002520</name>
</gene>
<evidence type="ECO:0000256" key="2">
    <source>
        <dbReference type="ARBA" id="ARBA00022777"/>
    </source>
</evidence>
<dbReference type="PROSITE" id="PS00584">
    <property type="entry name" value="PFKB_KINASES_2"/>
    <property type="match status" value="1"/>
</dbReference>
<dbReference type="InterPro" id="IPR002173">
    <property type="entry name" value="Carboh/pur_kinase_PfkB_CS"/>
</dbReference>
<dbReference type="InterPro" id="IPR011611">
    <property type="entry name" value="PfkB_dom"/>
</dbReference>
<dbReference type="PANTHER" id="PTHR10584:SF166">
    <property type="entry name" value="RIBOKINASE"/>
    <property type="match status" value="1"/>
</dbReference>
<dbReference type="Proteomes" id="UP000518887">
    <property type="component" value="Unassembled WGS sequence"/>
</dbReference>
<accession>A0A7W8GAZ4</accession>
<evidence type="ECO:0000313" key="4">
    <source>
        <dbReference type="EMBL" id="MBB5227124.1"/>
    </source>
</evidence>
<dbReference type="Pfam" id="PF00294">
    <property type="entry name" value="PfkB"/>
    <property type="match status" value="1"/>
</dbReference>
<organism evidence="4 5">
    <name type="scientific">Treponema ruminis</name>
    <dbReference type="NCBI Taxonomy" id="744515"/>
    <lineage>
        <taxon>Bacteria</taxon>
        <taxon>Pseudomonadati</taxon>
        <taxon>Spirochaetota</taxon>
        <taxon>Spirochaetia</taxon>
        <taxon>Spirochaetales</taxon>
        <taxon>Treponemataceae</taxon>
        <taxon>Treponema</taxon>
    </lineage>
</organism>
<keyword evidence="2 4" id="KW-0418">Kinase</keyword>
<protein>
    <submittedName>
        <fullName evidence="4">Sugar/nucleoside kinase (Ribokinase family)</fullName>
    </submittedName>
</protein>
<keyword evidence="5" id="KW-1185">Reference proteome</keyword>
<evidence type="ECO:0000256" key="1">
    <source>
        <dbReference type="ARBA" id="ARBA00022679"/>
    </source>
</evidence>
<dbReference type="PANTHER" id="PTHR10584">
    <property type="entry name" value="SUGAR KINASE"/>
    <property type="match status" value="1"/>
</dbReference>
<dbReference type="EMBL" id="JACHFQ010000008">
    <property type="protein sequence ID" value="MBB5227124.1"/>
    <property type="molecule type" value="Genomic_DNA"/>
</dbReference>
<dbReference type="Gene3D" id="3.40.1190.20">
    <property type="match status" value="1"/>
</dbReference>
<name>A0A7W8GAZ4_9SPIR</name>
<dbReference type="InterPro" id="IPR029056">
    <property type="entry name" value="Ribokinase-like"/>
</dbReference>
<sequence length="311" mass="34389">MNSKKHKILSIGNVSVDIKAYSMEEDTSEAYRDGTVDLVPGGVARGMAMNLRHLGLDSYIYSVVGDDIFGDFLRHGMHSEGVNTTLLRKVPGESTSLFSVMASAGSRASCIYSTRILRHIDFGSEITSFIESEKIESLALDSNLSLETFAQIYEYKKSHPSLFIFQNATSPDLARKTLPYVSLIDLFACNEFEAAAILGEEPLMDITTVQKFRSLGYRDFIVTFGEKGVLVAVGEDTYIEPPYMQVQVVDTIGAGDAFASGFLMGFLEKEPVKNCIRYGLVCSKETLLTRGTVSELLSREFVQKLAAEKWD</sequence>
<dbReference type="SUPFAM" id="SSF53613">
    <property type="entry name" value="Ribokinase-like"/>
    <property type="match status" value="1"/>
</dbReference>
<feature type="domain" description="Carbohydrate kinase PfkB" evidence="3">
    <location>
        <begin position="6"/>
        <end position="294"/>
    </location>
</feature>
<dbReference type="GO" id="GO:0016301">
    <property type="term" value="F:kinase activity"/>
    <property type="evidence" value="ECO:0007669"/>
    <property type="project" value="UniProtKB-KW"/>
</dbReference>
<reference evidence="4 5" key="1">
    <citation type="submission" date="2020-08" db="EMBL/GenBank/DDBJ databases">
        <title>Genomic Encyclopedia of Type Strains, Phase IV (KMG-IV): sequencing the most valuable type-strain genomes for metagenomic binning, comparative biology and taxonomic classification.</title>
        <authorList>
            <person name="Goeker M."/>
        </authorList>
    </citation>
    <scope>NUCLEOTIDE SEQUENCE [LARGE SCALE GENOMIC DNA]</scope>
    <source>
        <strain evidence="4 5">DSM 103462</strain>
    </source>
</reference>
<evidence type="ECO:0000313" key="5">
    <source>
        <dbReference type="Proteomes" id="UP000518887"/>
    </source>
</evidence>
<evidence type="ECO:0000259" key="3">
    <source>
        <dbReference type="Pfam" id="PF00294"/>
    </source>
</evidence>
<proteinExistence type="predicted"/>
<comment type="caution">
    <text evidence="4">The sequence shown here is derived from an EMBL/GenBank/DDBJ whole genome shotgun (WGS) entry which is preliminary data.</text>
</comment>